<accession>A0ACB1AV62</accession>
<keyword evidence="2" id="KW-1185">Reference proteome</keyword>
<proteinExistence type="predicted"/>
<evidence type="ECO:0000313" key="2">
    <source>
        <dbReference type="Proteomes" id="UP001497535"/>
    </source>
</evidence>
<protein>
    <submittedName>
        <fullName evidence="1">Uncharacterized protein</fullName>
    </submittedName>
</protein>
<dbReference type="Proteomes" id="UP001497535">
    <property type="component" value="Unassembled WGS sequence"/>
</dbReference>
<gene>
    <name evidence="1" type="ORF">MENTE1834_LOCUS43807</name>
</gene>
<name>A0ACB1AV62_MELEN</name>
<reference evidence="1" key="1">
    <citation type="submission" date="2023-11" db="EMBL/GenBank/DDBJ databases">
        <authorList>
            <person name="Poullet M."/>
        </authorList>
    </citation>
    <scope>NUCLEOTIDE SEQUENCE</scope>
    <source>
        <strain evidence="1">E1834</strain>
    </source>
</reference>
<comment type="caution">
    <text evidence="1">The sequence shown here is derived from an EMBL/GenBank/DDBJ whole genome shotgun (WGS) entry which is preliminary data.</text>
</comment>
<evidence type="ECO:0000313" key="1">
    <source>
        <dbReference type="EMBL" id="CAK5107854.1"/>
    </source>
</evidence>
<sequence length="99" mass="11187">MKSLTPVFSSFGLVSTLFLVSVSLGFFFSSSSFFFSILASDLIFTSFLGFSFDFFWFTSVSAPSLVCFFSFFLPFFFSFRSFSNAFLSLCNLSCILAWN</sequence>
<organism evidence="1 2">
    <name type="scientific">Meloidogyne enterolobii</name>
    <name type="common">Root-knot nematode worm</name>
    <name type="synonym">Meloidogyne mayaguensis</name>
    <dbReference type="NCBI Taxonomy" id="390850"/>
    <lineage>
        <taxon>Eukaryota</taxon>
        <taxon>Metazoa</taxon>
        <taxon>Ecdysozoa</taxon>
        <taxon>Nematoda</taxon>
        <taxon>Chromadorea</taxon>
        <taxon>Rhabditida</taxon>
        <taxon>Tylenchina</taxon>
        <taxon>Tylenchomorpha</taxon>
        <taxon>Tylenchoidea</taxon>
        <taxon>Meloidogynidae</taxon>
        <taxon>Meloidogyninae</taxon>
        <taxon>Meloidogyne</taxon>
    </lineage>
</organism>
<dbReference type="EMBL" id="CAVMJV010000127">
    <property type="protein sequence ID" value="CAK5107854.1"/>
    <property type="molecule type" value="Genomic_DNA"/>
</dbReference>